<reference evidence="2" key="1">
    <citation type="submission" date="2017-04" db="EMBL/GenBank/DDBJ databases">
        <authorList>
            <person name="Varghese N."/>
            <person name="Submissions S."/>
        </authorList>
    </citation>
    <scope>NUCLEOTIDE SEQUENCE [LARGE SCALE GENOMIC DNA]</scope>
    <source>
        <strain evidence="2">B4P</strain>
    </source>
</reference>
<dbReference type="AlphaFoldDB" id="A0A1X7FNL1"/>
<dbReference type="Proteomes" id="UP000192903">
    <property type="component" value="Unassembled WGS sequence"/>
</dbReference>
<evidence type="ECO:0000313" key="1">
    <source>
        <dbReference type="EMBL" id="SMF55769.1"/>
    </source>
</evidence>
<accession>A0A1X7FNL1</accession>
<dbReference type="OrthoDB" id="8085080at2"/>
<sequence length="264" mass="29115">MITEDWQGFTNWHELFDKLCQLRGYSSNADLANDLCRQMGRSGESDFRAIEKNLRDWRLGRRVPLRRNALVLSRLLEVDSDPILRKQWDATYRALVDRHDYVPGHGPGGIRLVANRDQSYRIHAGRRVLPIALLITLPVGLLAAVGMNGREATGPASVDKTELPTIAYNARAFLSPGAEKLIHGVVEGCDGAPSEWIDLEASLPASKTGSFVDGGLATQMMNGCGKEMVVRAIKFVAAHPGVEELKVFEAYFKIEVAPPLVLPD</sequence>
<dbReference type="STRING" id="464029.SAMN02982989_0098"/>
<organism evidence="1 2">
    <name type="scientific">Xaviernesmea oryzae</name>
    <dbReference type="NCBI Taxonomy" id="464029"/>
    <lineage>
        <taxon>Bacteria</taxon>
        <taxon>Pseudomonadati</taxon>
        <taxon>Pseudomonadota</taxon>
        <taxon>Alphaproteobacteria</taxon>
        <taxon>Hyphomicrobiales</taxon>
        <taxon>Rhizobiaceae</taxon>
        <taxon>Rhizobium/Agrobacterium group</taxon>
        <taxon>Xaviernesmea</taxon>
    </lineage>
</organism>
<evidence type="ECO:0000313" key="2">
    <source>
        <dbReference type="Proteomes" id="UP000192903"/>
    </source>
</evidence>
<protein>
    <submittedName>
        <fullName evidence="1">Uncharacterized protein</fullName>
    </submittedName>
</protein>
<proteinExistence type="predicted"/>
<dbReference type="EMBL" id="FXAF01000007">
    <property type="protein sequence ID" value="SMF55769.1"/>
    <property type="molecule type" value="Genomic_DNA"/>
</dbReference>
<name>A0A1X7FNL1_9HYPH</name>
<gene>
    <name evidence="1" type="ORF">SAMN02982989_0098</name>
</gene>
<dbReference type="RefSeq" id="WP_085423477.1">
    <property type="nucleotide sequence ID" value="NZ_FXAF01000007.1"/>
</dbReference>
<keyword evidence="2" id="KW-1185">Reference proteome</keyword>